<dbReference type="FunCoup" id="A0A2S8SQZ7">
    <property type="interactions" value="225"/>
</dbReference>
<accession>A0A2S8SQZ7</accession>
<dbReference type="CDD" id="cd06853">
    <property type="entry name" value="GT_WecA_like"/>
    <property type="match status" value="1"/>
</dbReference>
<proteinExistence type="predicted"/>
<evidence type="ECO:0000256" key="4">
    <source>
        <dbReference type="ARBA" id="ARBA00022692"/>
    </source>
</evidence>
<organism evidence="9 10">
    <name type="scientific">Abditibacterium utsteinense</name>
    <dbReference type="NCBI Taxonomy" id="1960156"/>
    <lineage>
        <taxon>Bacteria</taxon>
        <taxon>Pseudomonadati</taxon>
        <taxon>Abditibacteriota</taxon>
        <taxon>Abditibacteriia</taxon>
        <taxon>Abditibacteriales</taxon>
        <taxon>Abditibacteriaceae</taxon>
        <taxon>Abditibacterium</taxon>
    </lineage>
</organism>
<comment type="subcellular location">
    <subcellularLocation>
        <location evidence="1">Cell membrane</location>
        <topology evidence="1">Multi-pass membrane protein</topology>
    </subcellularLocation>
</comment>
<keyword evidence="2" id="KW-1003">Cell membrane</keyword>
<dbReference type="PROSITE" id="PS01348">
    <property type="entry name" value="MRAY_2"/>
    <property type="match status" value="1"/>
</dbReference>
<dbReference type="GO" id="GO:0005886">
    <property type="term" value="C:plasma membrane"/>
    <property type="evidence" value="ECO:0007669"/>
    <property type="project" value="UniProtKB-SubCell"/>
</dbReference>
<keyword evidence="10" id="KW-1185">Reference proteome</keyword>
<dbReference type="GO" id="GO:0046872">
    <property type="term" value="F:metal ion binding"/>
    <property type="evidence" value="ECO:0007669"/>
    <property type="project" value="UniProtKB-KW"/>
</dbReference>
<keyword evidence="7" id="KW-0460">Magnesium</keyword>
<dbReference type="RefSeq" id="WP_123580718.1">
    <property type="nucleotide sequence ID" value="NZ_NIGF01000014.1"/>
</dbReference>
<feature type="transmembrane region" description="Helical" evidence="8">
    <location>
        <begin position="263"/>
        <end position="282"/>
    </location>
</feature>
<evidence type="ECO:0000256" key="7">
    <source>
        <dbReference type="PIRSR" id="PIRSR600715-1"/>
    </source>
</evidence>
<keyword evidence="6 8" id="KW-0472">Membrane</keyword>
<keyword evidence="5 8" id="KW-1133">Transmembrane helix</keyword>
<dbReference type="Proteomes" id="UP000237684">
    <property type="component" value="Unassembled WGS sequence"/>
</dbReference>
<feature type="transmembrane region" description="Helical" evidence="8">
    <location>
        <begin position="311"/>
        <end position="331"/>
    </location>
</feature>
<feature type="transmembrane region" description="Helical" evidence="8">
    <location>
        <begin position="233"/>
        <end position="251"/>
    </location>
</feature>
<dbReference type="Pfam" id="PF00953">
    <property type="entry name" value="Glycos_transf_4"/>
    <property type="match status" value="1"/>
</dbReference>
<gene>
    <name evidence="9" type="ORF">B1R32_11448</name>
</gene>
<comment type="cofactor">
    <cofactor evidence="7">
        <name>Mg(2+)</name>
        <dbReference type="ChEBI" id="CHEBI:18420"/>
    </cofactor>
</comment>
<evidence type="ECO:0000256" key="5">
    <source>
        <dbReference type="ARBA" id="ARBA00022989"/>
    </source>
</evidence>
<feature type="transmembrane region" description="Helical" evidence="8">
    <location>
        <begin position="96"/>
        <end position="115"/>
    </location>
</feature>
<evidence type="ECO:0000256" key="6">
    <source>
        <dbReference type="ARBA" id="ARBA00023136"/>
    </source>
</evidence>
<dbReference type="AlphaFoldDB" id="A0A2S8SQZ7"/>
<reference evidence="9 10" key="1">
    <citation type="journal article" date="2018" name="Syst. Appl. Microbiol.">
        <title>Abditibacterium utsteinense sp. nov., the first cultivated member of candidate phylum FBP, isolated from ice-free Antarctic soil samples.</title>
        <authorList>
            <person name="Tahon G."/>
            <person name="Tytgat B."/>
            <person name="Lebbe L."/>
            <person name="Carlier A."/>
            <person name="Willems A."/>
        </authorList>
    </citation>
    <scope>NUCLEOTIDE SEQUENCE [LARGE SCALE GENOMIC DNA]</scope>
    <source>
        <strain evidence="9 10">LMG 29911</strain>
    </source>
</reference>
<evidence type="ECO:0000313" key="9">
    <source>
        <dbReference type="EMBL" id="PQV63223.1"/>
    </source>
</evidence>
<feature type="transmembrane region" description="Helical" evidence="8">
    <location>
        <begin position="209"/>
        <end position="227"/>
    </location>
</feature>
<feature type="binding site" evidence="7">
    <location>
        <position position="177"/>
    </location>
    <ligand>
        <name>Mg(2+)</name>
        <dbReference type="ChEBI" id="CHEBI:18420"/>
    </ligand>
</feature>
<keyword evidence="4 8" id="KW-0812">Transmembrane</keyword>
<comment type="caution">
    <text evidence="9">The sequence shown here is derived from an EMBL/GenBank/DDBJ whole genome shotgun (WGS) entry which is preliminary data.</text>
</comment>
<evidence type="ECO:0000256" key="2">
    <source>
        <dbReference type="ARBA" id="ARBA00022475"/>
    </source>
</evidence>
<dbReference type="PANTHER" id="PTHR22926:SF3">
    <property type="entry name" value="UNDECAPRENYL-PHOSPHATE ALPHA-N-ACETYLGLUCOSAMINYL 1-PHOSPHATE TRANSFERASE"/>
    <property type="match status" value="1"/>
</dbReference>
<feature type="binding site" evidence="7">
    <location>
        <position position="236"/>
    </location>
    <ligand>
        <name>Mg(2+)</name>
        <dbReference type="ChEBI" id="CHEBI:18420"/>
    </ligand>
</feature>
<evidence type="ECO:0000313" key="10">
    <source>
        <dbReference type="Proteomes" id="UP000237684"/>
    </source>
</evidence>
<dbReference type="GO" id="GO:0071555">
    <property type="term" value="P:cell wall organization"/>
    <property type="evidence" value="ECO:0007669"/>
    <property type="project" value="TreeGrafter"/>
</dbReference>
<evidence type="ECO:0000256" key="1">
    <source>
        <dbReference type="ARBA" id="ARBA00004651"/>
    </source>
</evidence>
<dbReference type="GO" id="GO:0044038">
    <property type="term" value="P:cell wall macromolecule biosynthetic process"/>
    <property type="evidence" value="ECO:0007669"/>
    <property type="project" value="TreeGrafter"/>
</dbReference>
<dbReference type="OrthoDB" id="9783652at2"/>
<dbReference type="EMBL" id="NIGF01000014">
    <property type="protein sequence ID" value="PQV63223.1"/>
    <property type="molecule type" value="Genomic_DNA"/>
</dbReference>
<feature type="transmembrane region" description="Helical" evidence="8">
    <location>
        <begin position="127"/>
        <end position="149"/>
    </location>
</feature>
<evidence type="ECO:0000256" key="8">
    <source>
        <dbReference type="SAM" id="Phobius"/>
    </source>
</evidence>
<protein>
    <submittedName>
        <fullName evidence="9">UDP-GlcNAc:undecaprenyl-phosphate GlcNAc-1-phosphate transferase</fullName>
    </submittedName>
</protein>
<dbReference type="GO" id="GO:0016780">
    <property type="term" value="F:phosphotransferase activity, for other substituted phosphate groups"/>
    <property type="evidence" value="ECO:0007669"/>
    <property type="project" value="InterPro"/>
</dbReference>
<sequence length="334" mass="35362">MLDSLKGSPLAAFFAALLVSFFVTPLVRQLALQAGAVAKNDARRLHRGEIAQWGGLALFLGVLGAALVWRQPDSSDLRLLAPSSNPADIQQTVESLHLSTTFFGCGLAMLMLGMLDDKYELRAWQKFGGQIVITYFLWCGGLRITTLPFTSGTHALSDPVSLLLTMLWVLGLTNGVNFIDGVDGLAAGVGAIAAGSLCLIELDKAPWAACALAALCGSCVGFLRYNFHPAKIFLGDAGALLLGFWLAAIALTAAAKTAAATTLALPLLVMGIPVLDTVWAIFRRTLAGKAPWVADRGHIHHRLLSRGLSPVRTVLVIYAFGIVLGAVALIFSRG</sequence>
<keyword evidence="3 9" id="KW-0808">Transferase</keyword>
<dbReference type="InterPro" id="IPR018480">
    <property type="entry name" value="PNAcMuramoyl-5peptid_Trfase_CS"/>
</dbReference>
<dbReference type="InParanoid" id="A0A2S8SQZ7"/>
<dbReference type="GO" id="GO:0009103">
    <property type="term" value="P:lipopolysaccharide biosynthetic process"/>
    <property type="evidence" value="ECO:0007669"/>
    <property type="project" value="TreeGrafter"/>
</dbReference>
<feature type="transmembrane region" description="Helical" evidence="8">
    <location>
        <begin position="50"/>
        <end position="69"/>
    </location>
</feature>
<dbReference type="PANTHER" id="PTHR22926">
    <property type="entry name" value="PHOSPHO-N-ACETYLMURAMOYL-PENTAPEPTIDE-TRANSFERASE"/>
    <property type="match status" value="1"/>
</dbReference>
<keyword evidence="7" id="KW-0479">Metal-binding</keyword>
<dbReference type="InterPro" id="IPR000715">
    <property type="entry name" value="Glycosyl_transferase_4"/>
</dbReference>
<evidence type="ECO:0000256" key="3">
    <source>
        <dbReference type="ARBA" id="ARBA00022679"/>
    </source>
</evidence>
<name>A0A2S8SQZ7_9BACT</name>